<name>V6SE67_9FLAO</name>
<dbReference type="AlphaFoldDB" id="V6SE67"/>
<protein>
    <submittedName>
        <fullName evidence="1">Uncharacterized protein</fullName>
    </submittedName>
</protein>
<sequence length="168" mass="20426">MKTILSIIILLVFQSPEIIELKDFYDGKGVVFDKDYNFPFRNEKYNKPLSPNLTQIQKAENIFFRDYYSHRKEGLKKFNSHYKLDKKFSNSKIVKKKYNYYYRQYASYLSTENDTIIYIGLFNFSKKRQAKKYFQDWNKTLFLGSGEFYLNNQEFYEINLSKNKIEFN</sequence>
<evidence type="ECO:0000313" key="2">
    <source>
        <dbReference type="Proteomes" id="UP000018004"/>
    </source>
</evidence>
<evidence type="ECO:0000313" key="1">
    <source>
        <dbReference type="EMBL" id="ESU24562.1"/>
    </source>
</evidence>
<dbReference type="OrthoDB" id="1363057at2"/>
<comment type="caution">
    <text evidence="1">The sequence shown here is derived from an EMBL/GenBank/DDBJ whole genome shotgun (WGS) entry which is preliminary data.</text>
</comment>
<reference evidence="1 2" key="1">
    <citation type="submission" date="2013-08" db="EMBL/GenBank/DDBJ databases">
        <title>Flavobacterium limnosediminis JC2902 genome sequencing.</title>
        <authorList>
            <person name="Lee K."/>
            <person name="Yi H."/>
            <person name="Park S."/>
            <person name="Chun J."/>
        </authorList>
    </citation>
    <scope>NUCLEOTIDE SEQUENCE [LARGE SCALE GENOMIC DNA]</scope>
    <source>
        <strain evidence="1 2">JC2902</strain>
    </source>
</reference>
<organism evidence="1 2">
    <name type="scientific">Flavobacterium limnosediminis JC2902</name>
    <dbReference type="NCBI Taxonomy" id="1341181"/>
    <lineage>
        <taxon>Bacteria</taxon>
        <taxon>Pseudomonadati</taxon>
        <taxon>Bacteroidota</taxon>
        <taxon>Flavobacteriia</taxon>
        <taxon>Flavobacteriales</taxon>
        <taxon>Flavobacteriaceae</taxon>
        <taxon>Flavobacterium</taxon>
    </lineage>
</organism>
<dbReference type="Proteomes" id="UP000018004">
    <property type="component" value="Unassembled WGS sequence"/>
</dbReference>
<dbReference type="RefSeq" id="WP_023580730.1">
    <property type="nucleotide sequence ID" value="NZ_AVGG01000040.1"/>
</dbReference>
<gene>
    <name evidence="1" type="ORF">FLJC2902T_32020</name>
</gene>
<accession>V6SE67</accession>
<proteinExistence type="predicted"/>
<dbReference type="EMBL" id="AVGG01000040">
    <property type="protein sequence ID" value="ESU24562.1"/>
    <property type="molecule type" value="Genomic_DNA"/>
</dbReference>
<keyword evidence="2" id="KW-1185">Reference proteome</keyword>